<keyword evidence="1" id="KW-0175">Coiled coil</keyword>
<dbReference type="OrthoDB" id="2256642at2759"/>
<feature type="non-terminal residue" evidence="2">
    <location>
        <position position="1"/>
    </location>
</feature>
<name>A0A8H7QRF1_9FUNG</name>
<proteinExistence type="predicted"/>
<reference evidence="2" key="1">
    <citation type="submission" date="2020-12" db="EMBL/GenBank/DDBJ databases">
        <title>Metabolic potential, ecology and presence of endohyphal bacteria is reflected in genomic diversity of Mucoromycotina.</title>
        <authorList>
            <person name="Muszewska A."/>
            <person name="Okrasinska A."/>
            <person name="Steczkiewicz K."/>
            <person name="Drgas O."/>
            <person name="Orlowska M."/>
            <person name="Perlinska-Lenart U."/>
            <person name="Aleksandrzak-Piekarczyk T."/>
            <person name="Szatraj K."/>
            <person name="Zielenkiewicz U."/>
            <person name="Pilsyk S."/>
            <person name="Malc E."/>
            <person name="Mieczkowski P."/>
            <person name="Kruszewska J.S."/>
            <person name="Biernat P."/>
            <person name="Pawlowska J."/>
        </authorList>
    </citation>
    <scope>NUCLEOTIDE SEQUENCE</scope>
    <source>
        <strain evidence="2">CBS 226.32</strain>
    </source>
</reference>
<keyword evidence="3" id="KW-1185">Reference proteome</keyword>
<dbReference type="Proteomes" id="UP000650833">
    <property type="component" value="Unassembled WGS sequence"/>
</dbReference>
<comment type="caution">
    <text evidence="2">The sequence shown here is derived from an EMBL/GenBank/DDBJ whole genome shotgun (WGS) entry which is preliminary data.</text>
</comment>
<dbReference type="AlphaFoldDB" id="A0A8H7QRF1"/>
<evidence type="ECO:0000256" key="1">
    <source>
        <dbReference type="SAM" id="Coils"/>
    </source>
</evidence>
<accession>A0A8H7QRF1</accession>
<dbReference type="EMBL" id="JAEPRC010000434">
    <property type="protein sequence ID" value="KAG2197306.1"/>
    <property type="molecule type" value="Genomic_DNA"/>
</dbReference>
<evidence type="ECO:0000313" key="2">
    <source>
        <dbReference type="EMBL" id="KAG2197306.1"/>
    </source>
</evidence>
<sequence>QKASFDTSKIANSKDASKLINVALTSKPGLKETNTNRTKLQVEADKSANAITYKKEKEQDVLVYIPENPRRSPSPHSIEKLLEYPESKINIHHRTEPKFSQFEPITITKPTTTSKTSSKLKELEKELQDAIKQKEELANKVQSARKDLKLKNQQAQKINQKMQQMTKYKANIEFHKQEIIENQSIYEELISLLETANEKGLQFGQVLNRYDDEINELLNTLSLTNYRIQEFKESHSPCKR</sequence>
<organism evidence="2 3">
    <name type="scientific">Mucor plumbeus</name>
    <dbReference type="NCBI Taxonomy" id="97098"/>
    <lineage>
        <taxon>Eukaryota</taxon>
        <taxon>Fungi</taxon>
        <taxon>Fungi incertae sedis</taxon>
        <taxon>Mucoromycota</taxon>
        <taxon>Mucoromycotina</taxon>
        <taxon>Mucoromycetes</taxon>
        <taxon>Mucorales</taxon>
        <taxon>Mucorineae</taxon>
        <taxon>Mucoraceae</taxon>
        <taxon>Mucor</taxon>
    </lineage>
</organism>
<protein>
    <submittedName>
        <fullName evidence="2">Uncharacterized protein</fullName>
    </submittedName>
</protein>
<gene>
    <name evidence="2" type="ORF">INT46_005632</name>
</gene>
<evidence type="ECO:0000313" key="3">
    <source>
        <dbReference type="Proteomes" id="UP000650833"/>
    </source>
</evidence>
<feature type="coiled-coil region" evidence="1">
    <location>
        <begin position="113"/>
        <end position="178"/>
    </location>
</feature>